<evidence type="ECO:0000256" key="1">
    <source>
        <dbReference type="ARBA" id="ARBA00022630"/>
    </source>
</evidence>
<sequence length="324" mass="36722">MEKLKVVVDSISRQGEGNLAITLMPVQPLNLPEWQAGAHINIYLPNHLTRQYSLTGSPTQRDYYVICVKKEQLSRGGSQYIHENLRVGQYIEISPPCNQFSLKAAEQYLLIAAGIGITPILAMAEQLEAQGKFFELYYCVKTPLHLAFINRWRQGFKFGKIHVLYSSLGESLRIEHPESLQHPQPNTRLYFCGPHSFMQDYQHYALELGWQPEQIHLEAFHPEQVSTSLFDTATNTGFQIKLQRSGQIFHVPEHQSIAHVLLKNRINIPLSCEMGMCGACLTRVVAGEVDHRDSVQSDSEKNSSEQYIALCCSRAKSPVLELDL</sequence>
<dbReference type="InterPro" id="IPR017938">
    <property type="entry name" value="Riboflavin_synthase-like_b-brl"/>
</dbReference>
<dbReference type="InterPro" id="IPR050415">
    <property type="entry name" value="MRET"/>
</dbReference>
<dbReference type="EMBL" id="AYEU01000003">
    <property type="protein sequence ID" value="ESK52564.1"/>
    <property type="molecule type" value="Genomic_DNA"/>
</dbReference>
<keyword evidence="1" id="KW-0285">Flavoprotein</keyword>
<dbReference type="GO" id="GO:0016491">
    <property type="term" value="F:oxidoreductase activity"/>
    <property type="evidence" value="ECO:0007669"/>
    <property type="project" value="UniProtKB-KW"/>
</dbReference>
<evidence type="ECO:0000256" key="3">
    <source>
        <dbReference type="ARBA" id="ARBA00022723"/>
    </source>
</evidence>
<dbReference type="RefSeq" id="WP_004903655.1">
    <property type="nucleotide sequence ID" value="NZ_BBTI01000001.1"/>
</dbReference>
<dbReference type="GO" id="GO:0051537">
    <property type="term" value="F:2 iron, 2 sulfur cluster binding"/>
    <property type="evidence" value="ECO:0007669"/>
    <property type="project" value="UniProtKB-KW"/>
</dbReference>
<dbReference type="Pfam" id="PF00111">
    <property type="entry name" value="Fer2"/>
    <property type="match status" value="1"/>
</dbReference>
<dbReference type="InterPro" id="IPR039261">
    <property type="entry name" value="FNR_nucleotide-bd"/>
</dbReference>
<dbReference type="PROSITE" id="PS51085">
    <property type="entry name" value="2FE2S_FER_2"/>
    <property type="match status" value="1"/>
</dbReference>
<dbReference type="SUPFAM" id="SSF63380">
    <property type="entry name" value="Riboflavin synthase domain-like"/>
    <property type="match status" value="1"/>
</dbReference>
<evidence type="ECO:0000259" key="7">
    <source>
        <dbReference type="PROSITE" id="PS51085"/>
    </source>
</evidence>
<dbReference type="CDD" id="cd06185">
    <property type="entry name" value="PDR_like"/>
    <property type="match status" value="1"/>
</dbReference>
<dbReference type="PROSITE" id="PS51384">
    <property type="entry name" value="FAD_FR"/>
    <property type="match status" value="1"/>
</dbReference>
<dbReference type="PANTHER" id="PTHR47354:SF1">
    <property type="entry name" value="CARNITINE MONOOXYGENASE REDUCTASE SUBUNIT"/>
    <property type="match status" value="1"/>
</dbReference>
<dbReference type="InterPro" id="IPR006058">
    <property type="entry name" value="2Fe2S_fd_BS"/>
</dbReference>
<gene>
    <name evidence="9" type="ORF">P255_00719</name>
</gene>
<dbReference type="OrthoDB" id="9801223at2"/>
<reference evidence="9 10" key="1">
    <citation type="submission" date="2013-10" db="EMBL/GenBank/DDBJ databases">
        <title>The Genome Sequence of Acinetobacter brisouii CIP 110357.</title>
        <authorList>
            <consortium name="The Broad Institute Genomics Platform"/>
            <consortium name="The Broad Institute Genome Sequencing Center for Infectious Disease"/>
            <person name="Cerqueira G."/>
            <person name="Feldgarden M."/>
            <person name="Courvalin P."/>
            <person name="Grillot-Courvalin C."/>
            <person name="Clermont D."/>
            <person name="Rocha E."/>
            <person name="Yoon E.-J."/>
            <person name="Nemec A."/>
            <person name="Young S.K."/>
            <person name="Zeng Q."/>
            <person name="Gargeya S."/>
            <person name="Fitzgerald M."/>
            <person name="Abouelleil A."/>
            <person name="Alvarado L."/>
            <person name="Berlin A.M."/>
            <person name="Chapman S.B."/>
            <person name="Gainer-Dewar J."/>
            <person name="Goldberg J."/>
            <person name="Gnerre S."/>
            <person name="Griggs A."/>
            <person name="Gujja S."/>
            <person name="Hansen M."/>
            <person name="Howarth C."/>
            <person name="Imamovic A."/>
            <person name="Ireland A."/>
            <person name="Larimer J."/>
            <person name="McCowan C."/>
            <person name="Murphy C."/>
            <person name="Pearson M."/>
            <person name="Poon T.W."/>
            <person name="Priest M."/>
            <person name="Roberts A."/>
            <person name="Saif S."/>
            <person name="Shea T."/>
            <person name="Sykes S."/>
            <person name="Wortman J."/>
            <person name="Nusbaum C."/>
            <person name="Birren B."/>
        </authorList>
    </citation>
    <scope>NUCLEOTIDE SEQUENCE [LARGE SCALE GENOMIC DNA]</scope>
    <source>
        <strain evidence="9 10">CIP 110357</strain>
    </source>
</reference>
<dbReference type="InterPro" id="IPR036010">
    <property type="entry name" value="2Fe-2S_ferredoxin-like_sf"/>
</dbReference>
<dbReference type="InterPro" id="IPR012675">
    <property type="entry name" value="Beta-grasp_dom_sf"/>
</dbReference>
<evidence type="ECO:0000313" key="10">
    <source>
        <dbReference type="Proteomes" id="UP000018418"/>
    </source>
</evidence>
<dbReference type="Proteomes" id="UP000018418">
    <property type="component" value="Unassembled WGS sequence"/>
</dbReference>
<feature type="domain" description="2Fe-2S ferredoxin-type" evidence="7">
    <location>
        <begin position="238"/>
        <end position="324"/>
    </location>
</feature>
<keyword evidence="5" id="KW-0408">Iron</keyword>
<dbReference type="PRINTS" id="PR00409">
    <property type="entry name" value="PHDIOXRDTASE"/>
</dbReference>
<dbReference type="InterPro" id="IPR017927">
    <property type="entry name" value="FAD-bd_FR_type"/>
</dbReference>
<evidence type="ECO:0000256" key="2">
    <source>
        <dbReference type="ARBA" id="ARBA00022714"/>
    </source>
</evidence>
<keyword evidence="6" id="KW-0411">Iron-sulfur</keyword>
<dbReference type="GO" id="GO:0046872">
    <property type="term" value="F:metal ion binding"/>
    <property type="evidence" value="ECO:0007669"/>
    <property type="project" value="UniProtKB-KW"/>
</dbReference>
<evidence type="ECO:0000313" key="9">
    <source>
        <dbReference type="EMBL" id="ESK52564.1"/>
    </source>
</evidence>
<comment type="caution">
    <text evidence="9">The sequence shown here is derived from an EMBL/GenBank/DDBJ whole genome shotgun (WGS) entry which is preliminary data.</text>
</comment>
<evidence type="ECO:0000259" key="8">
    <source>
        <dbReference type="PROSITE" id="PS51384"/>
    </source>
</evidence>
<dbReference type="SUPFAM" id="SSF54292">
    <property type="entry name" value="2Fe-2S ferredoxin-like"/>
    <property type="match status" value="1"/>
</dbReference>
<organism evidence="9 10">
    <name type="scientific">Acinetobacter brisouii CIP 110357</name>
    <dbReference type="NCBI Taxonomy" id="1341683"/>
    <lineage>
        <taxon>Bacteria</taxon>
        <taxon>Pseudomonadati</taxon>
        <taxon>Pseudomonadota</taxon>
        <taxon>Gammaproteobacteria</taxon>
        <taxon>Moraxellales</taxon>
        <taxon>Moraxellaceae</taxon>
        <taxon>Acinetobacter</taxon>
    </lineage>
</organism>
<dbReference type="AlphaFoldDB" id="V2VXT0"/>
<keyword evidence="3" id="KW-0479">Metal-binding</keyword>
<name>V2VXT0_9GAMM</name>
<dbReference type="PATRIC" id="fig|1341683.3.peg.712"/>
<dbReference type="SUPFAM" id="SSF52343">
    <property type="entry name" value="Ferredoxin reductase-like, C-terminal NADP-linked domain"/>
    <property type="match status" value="1"/>
</dbReference>
<accession>V2VXT0</accession>
<dbReference type="InterPro" id="IPR001041">
    <property type="entry name" value="2Fe-2S_ferredoxin-type"/>
</dbReference>
<dbReference type="PROSITE" id="PS00197">
    <property type="entry name" value="2FE2S_FER_1"/>
    <property type="match status" value="1"/>
</dbReference>
<feature type="domain" description="FAD-binding FR-type" evidence="8">
    <location>
        <begin position="1"/>
        <end position="103"/>
    </location>
</feature>
<evidence type="ECO:0000256" key="5">
    <source>
        <dbReference type="ARBA" id="ARBA00023004"/>
    </source>
</evidence>
<keyword evidence="2" id="KW-0001">2Fe-2S</keyword>
<evidence type="ECO:0000256" key="6">
    <source>
        <dbReference type="ARBA" id="ARBA00023014"/>
    </source>
</evidence>
<evidence type="ECO:0000256" key="4">
    <source>
        <dbReference type="ARBA" id="ARBA00023002"/>
    </source>
</evidence>
<dbReference type="Gene3D" id="2.40.30.10">
    <property type="entry name" value="Translation factors"/>
    <property type="match status" value="1"/>
</dbReference>
<dbReference type="PANTHER" id="PTHR47354">
    <property type="entry name" value="NADH OXIDOREDUCTASE HCR"/>
    <property type="match status" value="1"/>
</dbReference>
<dbReference type="STRING" id="396323.VH98_07925"/>
<dbReference type="HOGENOM" id="CLU_003827_17_0_6"/>
<evidence type="ECO:0008006" key="11">
    <source>
        <dbReference type="Google" id="ProtNLM"/>
    </source>
</evidence>
<keyword evidence="10" id="KW-1185">Reference proteome</keyword>
<dbReference type="CDD" id="cd00207">
    <property type="entry name" value="fer2"/>
    <property type="match status" value="1"/>
</dbReference>
<protein>
    <recommendedName>
        <fullName evidence="11">Vanillate O-demethylase oxidoreductase</fullName>
    </recommendedName>
</protein>
<dbReference type="Gene3D" id="3.40.50.80">
    <property type="entry name" value="Nucleotide-binding domain of ferredoxin-NADP reductase (FNR) module"/>
    <property type="match status" value="1"/>
</dbReference>
<proteinExistence type="predicted"/>
<dbReference type="Gene3D" id="3.10.20.30">
    <property type="match status" value="1"/>
</dbReference>
<keyword evidence="4" id="KW-0560">Oxidoreductase</keyword>